<keyword evidence="4" id="KW-0150">Chloroplast</keyword>
<dbReference type="eggNOG" id="KOG2332">
    <property type="taxonomic scope" value="Eukaryota"/>
</dbReference>
<dbReference type="CDD" id="cd01056">
    <property type="entry name" value="Euk_Ferritin"/>
    <property type="match status" value="1"/>
</dbReference>
<evidence type="ECO:0000256" key="8">
    <source>
        <dbReference type="ARBA" id="ARBA00023004"/>
    </source>
</evidence>
<keyword evidence="5" id="KW-0934">Plastid</keyword>
<comment type="similarity">
    <text evidence="2 13">Belongs to the ferritin family.</text>
</comment>
<comment type="subcellular location">
    <subcellularLocation>
        <location evidence="1">Plastid</location>
        <location evidence="1">Chloroplast</location>
    </subcellularLocation>
</comment>
<dbReference type="FunFam" id="1.20.1260.10:FF:000006">
    <property type="entry name" value="Ferritin"/>
    <property type="match status" value="1"/>
</dbReference>
<evidence type="ECO:0000256" key="11">
    <source>
        <dbReference type="ARBA" id="ARBA00047990"/>
    </source>
</evidence>
<dbReference type="GO" id="GO:0004322">
    <property type="term" value="F:ferroxidase activity"/>
    <property type="evidence" value="ECO:0007669"/>
    <property type="project" value="UniProtKB-EC"/>
</dbReference>
<dbReference type="AlphaFoldDB" id="E1ZKG4"/>
<evidence type="ECO:0000256" key="7">
    <source>
        <dbReference type="ARBA" id="ARBA00023002"/>
    </source>
</evidence>
<feature type="domain" description="Ferritin-like diiron" evidence="14">
    <location>
        <begin position="74"/>
        <end position="236"/>
    </location>
</feature>
<organism evidence="16">
    <name type="scientific">Chlorella variabilis</name>
    <name type="common">Green alga</name>
    <dbReference type="NCBI Taxonomy" id="554065"/>
    <lineage>
        <taxon>Eukaryota</taxon>
        <taxon>Viridiplantae</taxon>
        <taxon>Chlorophyta</taxon>
        <taxon>core chlorophytes</taxon>
        <taxon>Trebouxiophyceae</taxon>
        <taxon>Chlorellales</taxon>
        <taxon>Chlorellaceae</taxon>
        <taxon>Chlorella clade</taxon>
        <taxon>Chlorella</taxon>
    </lineage>
</organism>
<dbReference type="EC" id="1.16.3.1" evidence="13"/>
<evidence type="ECO:0000256" key="9">
    <source>
        <dbReference type="ARBA" id="ARBA00025111"/>
    </source>
</evidence>
<dbReference type="InterPro" id="IPR012347">
    <property type="entry name" value="Ferritin-like"/>
</dbReference>
<protein>
    <recommendedName>
        <fullName evidence="13">Ferritin</fullName>
        <ecNumber evidence="13">1.16.3.1</ecNumber>
    </recommendedName>
</protein>
<dbReference type="PANTHER" id="PTHR11431:SF75">
    <property type="entry name" value="FERRITIN"/>
    <property type="match status" value="1"/>
</dbReference>
<comment type="function">
    <text evidence="9">Stores iron in a soluble, non-toxic, readily available form. Important for iron homeostasis. Has ferroxidase activity. Iron is taken up in the ferrous form and deposited as ferric hydroxides after oxidation.</text>
</comment>
<feature type="binding site" evidence="12">
    <location>
        <position position="91"/>
    </location>
    <ligand>
        <name>Fe cation</name>
        <dbReference type="ChEBI" id="CHEBI:24875"/>
        <label>1</label>
    </ligand>
</feature>
<dbReference type="Gene3D" id="1.20.1260.10">
    <property type="match status" value="1"/>
</dbReference>
<keyword evidence="16" id="KW-1185">Reference proteome</keyword>
<keyword evidence="3 13" id="KW-0409">Iron storage</keyword>
<dbReference type="GO" id="GO:0008198">
    <property type="term" value="F:ferrous iron binding"/>
    <property type="evidence" value="ECO:0007669"/>
    <property type="project" value="TreeGrafter"/>
</dbReference>
<dbReference type="GO" id="GO:0009507">
    <property type="term" value="C:chloroplast"/>
    <property type="evidence" value="ECO:0007669"/>
    <property type="project" value="UniProtKB-SubCell"/>
</dbReference>
<dbReference type="OrthoDB" id="186462at2759"/>
<dbReference type="InterPro" id="IPR009040">
    <property type="entry name" value="Ferritin-like_diiron"/>
</dbReference>
<evidence type="ECO:0000256" key="2">
    <source>
        <dbReference type="ARBA" id="ARBA00007513"/>
    </source>
</evidence>
<dbReference type="GO" id="GO:0008199">
    <property type="term" value="F:ferric iron binding"/>
    <property type="evidence" value="ECO:0007669"/>
    <property type="project" value="InterPro"/>
</dbReference>
<dbReference type="RefSeq" id="XP_005845790.1">
    <property type="nucleotide sequence ID" value="XM_005845728.1"/>
</dbReference>
<evidence type="ECO:0000256" key="6">
    <source>
        <dbReference type="ARBA" id="ARBA00022723"/>
    </source>
</evidence>
<comment type="catalytic activity">
    <reaction evidence="11 13">
        <text>4 Fe(2+) + O2 + 4 H(+) = 4 Fe(3+) + 2 H2O</text>
        <dbReference type="Rhea" id="RHEA:11148"/>
        <dbReference type="ChEBI" id="CHEBI:15377"/>
        <dbReference type="ChEBI" id="CHEBI:15378"/>
        <dbReference type="ChEBI" id="CHEBI:15379"/>
        <dbReference type="ChEBI" id="CHEBI:29033"/>
        <dbReference type="ChEBI" id="CHEBI:29034"/>
        <dbReference type="EC" id="1.16.3.1"/>
    </reaction>
</comment>
<keyword evidence="7 13" id="KW-0560">Oxidoreductase</keyword>
<feature type="binding site" evidence="12">
    <location>
        <position position="218"/>
    </location>
    <ligand>
        <name>Fe cation</name>
        <dbReference type="ChEBI" id="CHEBI:24875"/>
        <label>1</label>
    </ligand>
</feature>
<feature type="binding site" evidence="12">
    <location>
        <position position="184"/>
    </location>
    <ligand>
        <name>Fe cation</name>
        <dbReference type="ChEBI" id="CHEBI:24875"/>
        <label>1</label>
    </ligand>
</feature>
<dbReference type="PROSITE" id="PS50905">
    <property type="entry name" value="FERRITIN_LIKE"/>
    <property type="match status" value="1"/>
</dbReference>
<dbReference type="GO" id="GO:0006950">
    <property type="term" value="P:response to stress"/>
    <property type="evidence" value="ECO:0007669"/>
    <property type="project" value="UniProtKB-ARBA"/>
</dbReference>
<dbReference type="KEGG" id="cvr:CHLNCDRAFT_58473"/>
<name>E1ZKG4_CHLVA</name>
<dbReference type="GO" id="GO:0006879">
    <property type="term" value="P:intracellular iron ion homeostasis"/>
    <property type="evidence" value="ECO:0007669"/>
    <property type="project" value="UniProtKB-KW"/>
</dbReference>
<dbReference type="FunCoup" id="E1ZKG4">
    <property type="interactions" value="224"/>
</dbReference>
<keyword evidence="8 12" id="KW-0408">Iron</keyword>
<dbReference type="Pfam" id="PF00210">
    <property type="entry name" value="Ferritin"/>
    <property type="match status" value="1"/>
</dbReference>
<dbReference type="PANTHER" id="PTHR11431">
    <property type="entry name" value="FERRITIN"/>
    <property type="match status" value="1"/>
</dbReference>
<evidence type="ECO:0000313" key="15">
    <source>
        <dbReference type="EMBL" id="EFN53688.1"/>
    </source>
</evidence>
<proteinExistence type="inferred from homology"/>
<dbReference type="InParanoid" id="E1ZKG4"/>
<evidence type="ECO:0000256" key="13">
    <source>
        <dbReference type="RuleBase" id="RU361145"/>
    </source>
</evidence>
<gene>
    <name evidence="15" type="ORF">CHLNCDRAFT_58473</name>
</gene>
<dbReference type="InterPro" id="IPR008331">
    <property type="entry name" value="Ferritin_DPS_dom"/>
</dbReference>
<comment type="subunit">
    <text evidence="10">Oligomer of 24 subunits. There are two types of subunits: L (light) chain and H (heavy) chain. The major chain can be light or heavy, depending on the species and tissue type. The functional molecule forms a roughly spherical shell with a diameter of 12 nm and contains a central cavity into which the insoluble mineral iron core is deposited.</text>
</comment>
<evidence type="ECO:0000256" key="3">
    <source>
        <dbReference type="ARBA" id="ARBA00022434"/>
    </source>
</evidence>
<dbReference type="GO" id="GO:0006826">
    <property type="term" value="P:iron ion transport"/>
    <property type="evidence" value="ECO:0007669"/>
    <property type="project" value="InterPro"/>
</dbReference>
<reference evidence="15 16" key="1">
    <citation type="journal article" date="2010" name="Plant Cell">
        <title>The Chlorella variabilis NC64A genome reveals adaptation to photosymbiosis, coevolution with viruses, and cryptic sex.</title>
        <authorList>
            <person name="Blanc G."/>
            <person name="Duncan G."/>
            <person name="Agarkova I."/>
            <person name="Borodovsky M."/>
            <person name="Gurnon J."/>
            <person name="Kuo A."/>
            <person name="Lindquist E."/>
            <person name="Lucas S."/>
            <person name="Pangilinan J."/>
            <person name="Polle J."/>
            <person name="Salamov A."/>
            <person name="Terry A."/>
            <person name="Yamada T."/>
            <person name="Dunigan D.D."/>
            <person name="Grigoriev I.V."/>
            <person name="Claverie J.M."/>
            <person name="Van Etten J.L."/>
        </authorList>
    </citation>
    <scope>NUCLEOTIDE SEQUENCE [LARGE SCALE GENOMIC DNA]</scope>
    <source>
        <strain evidence="15 16">NC64A</strain>
    </source>
</reference>
<dbReference type="STRING" id="554065.E1ZKG4"/>
<dbReference type="EMBL" id="GL433850">
    <property type="protein sequence ID" value="EFN53688.1"/>
    <property type="molecule type" value="Genomic_DNA"/>
</dbReference>
<dbReference type="Proteomes" id="UP000008141">
    <property type="component" value="Unassembled WGS sequence"/>
</dbReference>
<sequence>MSTWCACAGVPATRVVRPEARPAMQQLARSRVACRATAKEGELTTGVVFEPFTAVQSELAVVERAATSESYARVDFHPECEAAINEQINIEYNVSYVYHSLYAYFSRDNVALPGVAAFFKKARHPACSVLESVEERGHAELLMDYQNLRGGKVKLQSIMMPEMEFSNPEKGEALYAFELALSLEKLNFQKLRALHEVAEKHGDSQMCDFVEGALLADQAAAVKEFAEFVSQLRRVGTGLGVFEFDRQIAAKA</sequence>
<dbReference type="SUPFAM" id="SSF47240">
    <property type="entry name" value="Ferritin-like"/>
    <property type="match status" value="1"/>
</dbReference>
<dbReference type="OMA" id="WNSAKDA"/>
<accession>E1ZKG4</accession>
<keyword evidence="6 12" id="KW-0479">Metal-binding</keyword>
<dbReference type="GeneID" id="17353231"/>
<feature type="binding site" evidence="12">
    <location>
        <position position="135"/>
    </location>
    <ligand>
        <name>Fe cation</name>
        <dbReference type="ChEBI" id="CHEBI:24875"/>
        <label>1</label>
    </ligand>
</feature>
<evidence type="ECO:0000313" key="16">
    <source>
        <dbReference type="Proteomes" id="UP000008141"/>
    </source>
</evidence>
<evidence type="ECO:0000256" key="1">
    <source>
        <dbReference type="ARBA" id="ARBA00004229"/>
    </source>
</evidence>
<evidence type="ECO:0000256" key="4">
    <source>
        <dbReference type="ARBA" id="ARBA00022528"/>
    </source>
</evidence>
<dbReference type="InterPro" id="IPR009078">
    <property type="entry name" value="Ferritin-like_SF"/>
</dbReference>
<feature type="binding site" evidence="12">
    <location>
        <position position="138"/>
    </location>
    <ligand>
        <name>Fe cation</name>
        <dbReference type="ChEBI" id="CHEBI:24875"/>
        <label>1</label>
    </ligand>
</feature>
<evidence type="ECO:0000256" key="5">
    <source>
        <dbReference type="ARBA" id="ARBA00022640"/>
    </source>
</evidence>
<evidence type="ECO:0000256" key="10">
    <source>
        <dbReference type="ARBA" id="ARBA00026060"/>
    </source>
</evidence>
<dbReference type="InterPro" id="IPR001519">
    <property type="entry name" value="Ferritin"/>
</dbReference>
<evidence type="ECO:0000256" key="12">
    <source>
        <dbReference type="PIRSR" id="PIRSR601519-1"/>
    </source>
</evidence>
<comment type="function">
    <text evidence="13">Stores iron in a soluble, non-toxic, readily available form. Important for iron homeostasis. Iron is taken up in the ferrous form and deposited as ferric hydroxides after oxidation.</text>
</comment>
<evidence type="ECO:0000259" key="14">
    <source>
        <dbReference type="PROSITE" id="PS50905"/>
    </source>
</evidence>